<sequence>MLSVEVMRDPVTDFEYPAAWVAACRSPDLLDDVRRGVAVLTASGSVLRRGFTTGTTAAAACKAAILSLACETVREVDVTLPCGIAVRLPVDGYRGRASCLKDAGDYATDVTGGLEFVAMAAPSLSGGVQFVPGEGIGSFSRDTPRHRQGTAAISAPALDCIRRSIDEAVEEADLGGVTVILTIPRGAEVAQKTLNPRVGVHAGISVLGTTGFVEPWDDHVTEGVVDRIAHAPGAVVLTTGRLGLRYSRLLFPEHEAILAGNNLEEALRAAGDDTVICGLPGLILKFINPDVLEGTGCATVEELSATPLWEETVRRELVAFQSRYPRVRVVIVDRDGRIIGESP</sequence>
<dbReference type="EMBL" id="AP019781">
    <property type="protein sequence ID" value="BBL67457.1"/>
    <property type="molecule type" value="Genomic_DNA"/>
</dbReference>
<keyword evidence="1" id="KW-0949">S-adenosyl-L-methionine</keyword>
<evidence type="ECO:0000256" key="1">
    <source>
        <dbReference type="HAMAP-Rule" id="MF_00787"/>
    </source>
</evidence>
<keyword evidence="3" id="KW-1185">Reference proteome</keyword>
<dbReference type="Pfam" id="PF01888">
    <property type="entry name" value="CbiD"/>
    <property type="match status" value="1"/>
</dbReference>
<proteinExistence type="inferred from homology"/>
<keyword evidence="1" id="KW-0808">Transferase</keyword>
<comment type="function">
    <text evidence="1">Catalyzes the methylation of C-1 in cobalt-precorrin-5B to form cobalt-precorrin-6A.</text>
</comment>
<gene>
    <name evidence="1" type="primary">cbiD</name>
    <name evidence="2" type="ORF">MchiMG62_06380</name>
</gene>
<name>A0ABM7H3R2_9EURY</name>
<organism evidence="2 3">
    <name type="scientific">Methanoculleus chikugoensis</name>
    <dbReference type="NCBI Taxonomy" id="118126"/>
    <lineage>
        <taxon>Archaea</taxon>
        <taxon>Methanobacteriati</taxon>
        <taxon>Methanobacteriota</taxon>
        <taxon>Stenosarchaea group</taxon>
        <taxon>Methanomicrobia</taxon>
        <taxon>Methanomicrobiales</taxon>
        <taxon>Methanomicrobiaceae</taxon>
        <taxon>Methanoculleus</taxon>
    </lineage>
</organism>
<dbReference type="HAMAP" id="MF_00787">
    <property type="entry name" value="CbiD"/>
    <property type="match status" value="1"/>
</dbReference>
<evidence type="ECO:0000313" key="3">
    <source>
        <dbReference type="Proteomes" id="UP000824969"/>
    </source>
</evidence>
<protein>
    <recommendedName>
        <fullName evidence="1">Cobalt-precorrin-5B C(1)-methyltransferase</fullName>
        <ecNumber evidence="1">2.1.1.195</ecNumber>
    </recommendedName>
    <alternativeName>
        <fullName evidence="1">Cobalt-precorrin-6A synthase</fullName>
    </alternativeName>
</protein>
<dbReference type="EC" id="2.1.1.195" evidence="1"/>
<keyword evidence="1" id="KW-0169">Cobalamin biosynthesis</keyword>
<accession>A0ABM7H3R2</accession>
<comment type="pathway">
    <text evidence="1">Cofactor biosynthesis; adenosylcobalamin biosynthesis; cob(II)yrinate a,c-diamide from sirohydrochlorin (anaerobic route): step 6/10.</text>
</comment>
<reference evidence="2 3" key="1">
    <citation type="submission" date="2019-06" db="EMBL/GenBank/DDBJ databases">
        <title>Complete genome sequence of Methanoculleus chikugoensis strain MG62.</title>
        <authorList>
            <person name="Asakawa S."/>
            <person name="Dianou D."/>
        </authorList>
    </citation>
    <scope>NUCLEOTIDE SEQUENCE [LARGE SCALE GENOMIC DNA]</scope>
    <source>
        <strain evidence="2 3">MG62</strain>
    </source>
</reference>
<dbReference type="PANTHER" id="PTHR35863:SF1">
    <property type="entry name" value="COBALT-PRECORRIN-5B C(1)-METHYLTRANSFERASE"/>
    <property type="match status" value="1"/>
</dbReference>
<comment type="similarity">
    <text evidence="1">Belongs to the CbiD family.</text>
</comment>
<dbReference type="InterPro" id="IPR002748">
    <property type="entry name" value="CbiD"/>
</dbReference>
<dbReference type="PANTHER" id="PTHR35863">
    <property type="entry name" value="COBALT-PRECORRIN-5B C(1)-METHYLTRANSFERASE"/>
    <property type="match status" value="1"/>
</dbReference>
<dbReference type="NCBIfam" id="NF000856">
    <property type="entry name" value="PRK00075.2-5"/>
    <property type="match status" value="1"/>
</dbReference>
<dbReference type="Proteomes" id="UP000824969">
    <property type="component" value="Chromosome"/>
</dbReference>
<evidence type="ECO:0000313" key="2">
    <source>
        <dbReference type="EMBL" id="BBL67457.1"/>
    </source>
</evidence>
<keyword evidence="1" id="KW-0489">Methyltransferase</keyword>
<comment type="catalytic activity">
    <reaction evidence="1">
        <text>Co-precorrin-5B + S-adenosyl-L-methionine = Co-precorrin-6A + S-adenosyl-L-homocysteine</text>
        <dbReference type="Rhea" id="RHEA:26285"/>
        <dbReference type="ChEBI" id="CHEBI:57856"/>
        <dbReference type="ChEBI" id="CHEBI:59789"/>
        <dbReference type="ChEBI" id="CHEBI:60063"/>
        <dbReference type="ChEBI" id="CHEBI:60064"/>
        <dbReference type="EC" id="2.1.1.195"/>
    </reaction>
</comment>